<accession>A0AAN6MFE7</accession>
<gene>
    <name evidence="2" type="ORF">C8A05DRAFT_37296</name>
</gene>
<dbReference type="SUPFAM" id="SSF54695">
    <property type="entry name" value="POZ domain"/>
    <property type="match status" value="1"/>
</dbReference>
<dbReference type="InterPro" id="IPR011333">
    <property type="entry name" value="SKP1/BTB/POZ_sf"/>
</dbReference>
<dbReference type="AlphaFoldDB" id="A0AAN6MFE7"/>
<evidence type="ECO:0000313" key="3">
    <source>
        <dbReference type="Proteomes" id="UP001303889"/>
    </source>
</evidence>
<dbReference type="EMBL" id="MU855833">
    <property type="protein sequence ID" value="KAK3899098.1"/>
    <property type="molecule type" value="Genomic_DNA"/>
</dbReference>
<evidence type="ECO:0008006" key="4">
    <source>
        <dbReference type="Google" id="ProtNLM"/>
    </source>
</evidence>
<reference evidence="2" key="1">
    <citation type="journal article" date="2023" name="Mol. Phylogenet. Evol.">
        <title>Genome-scale phylogeny and comparative genomics of the fungal order Sordariales.</title>
        <authorList>
            <person name="Hensen N."/>
            <person name="Bonometti L."/>
            <person name="Westerberg I."/>
            <person name="Brannstrom I.O."/>
            <person name="Guillou S."/>
            <person name="Cros-Aarteil S."/>
            <person name="Calhoun S."/>
            <person name="Haridas S."/>
            <person name="Kuo A."/>
            <person name="Mondo S."/>
            <person name="Pangilinan J."/>
            <person name="Riley R."/>
            <person name="LaButti K."/>
            <person name="Andreopoulos B."/>
            <person name="Lipzen A."/>
            <person name="Chen C."/>
            <person name="Yan M."/>
            <person name="Daum C."/>
            <person name="Ng V."/>
            <person name="Clum A."/>
            <person name="Steindorff A."/>
            <person name="Ohm R.A."/>
            <person name="Martin F."/>
            <person name="Silar P."/>
            <person name="Natvig D.O."/>
            <person name="Lalanne C."/>
            <person name="Gautier V."/>
            <person name="Ament-Velasquez S.L."/>
            <person name="Kruys A."/>
            <person name="Hutchinson M.I."/>
            <person name="Powell A.J."/>
            <person name="Barry K."/>
            <person name="Miller A.N."/>
            <person name="Grigoriev I.V."/>
            <person name="Debuchy R."/>
            <person name="Gladieux P."/>
            <person name="Hiltunen Thoren M."/>
            <person name="Johannesson H."/>
        </authorList>
    </citation>
    <scope>NUCLEOTIDE SEQUENCE</scope>
    <source>
        <strain evidence="2">CBS 103.79</strain>
    </source>
</reference>
<name>A0AAN6MFE7_9PEZI</name>
<dbReference type="Proteomes" id="UP001303889">
    <property type="component" value="Unassembled WGS sequence"/>
</dbReference>
<evidence type="ECO:0000313" key="2">
    <source>
        <dbReference type="EMBL" id="KAK3899098.1"/>
    </source>
</evidence>
<protein>
    <recommendedName>
        <fullName evidence="4">BTB domain-containing protein</fullName>
    </recommendedName>
</protein>
<dbReference type="Gene3D" id="3.30.710.10">
    <property type="entry name" value="Potassium Channel Kv1.1, Chain A"/>
    <property type="match status" value="1"/>
</dbReference>
<reference evidence="2" key="2">
    <citation type="submission" date="2023-05" db="EMBL/GenBank/DDBJ databases">
        <authorList>
            <consortium name="Lawrence Berkeley National Laboratory"/>
            <person name="Steindorff A."/>
            <person name="Hensen N."/>
            <person name="Bonometti L."/>
            <person name="Westerberg I."/>
            <person name="Brannstrom I.O."/>
            <person name="Guillou S."/>
            <person name="Cros-Aarteil S."/>
            <person name="Calhoun S."/>
            <person name="Haridas S."/>
            <person name="Kuo A."/>
            <person name="Mondo S."/>
            <person name="Pangilinan J."/>
            <person name="Riley R."/>
            <person name="Labutti K."/>
            <person name="Andreopoulos B."/>
            <person name="Lipzen A."/>
            <person name="Chen C."/>
            <person name="Yanf M."/>
            <person name="Daum C."/>
            <person name="Ng V."/>
            <person name="Clum A."/>
            <person name="Ohm R."/>
            <person name="Martin F."/>
            <person name="Silar P."/>
            <person name="Natvig D."/>
            <person name="Lalanne C."/>
            <person name="Gautier V."/>
            <person name="Ament-Velasquez S.L."/>
            <person name="Kruys A."/>
            <person name="Hutchinson M.I."/>
            <person name="Powell A.J."/>
            <person name="Barry K."/>
            <person name="Miller A.N."/>
            <person name="Grigoriev I.V."/>
            <person name="Debuchy R."/>
            <person name="Gladieux P."/>
            <person name="Thoren M.H."/>
            <person name="Johannesson H."/>
        </authorList>
    </citation>
    <scope>NUCLEOTIDE SEQUENCE</scope>
    <source>
        <strain evidence="2">CBS 103.79</strain>
    </source>
</reference>
<sequence length="356" mass="39075">MAKDQKRTRSADLDEDARPDAASAPIPQPLETITLDPDGDLFLRVGAELPPVTPCLFRVCSASLRRATPVWKAMLFGPFTEARPAHGGDWVVDLPEDNPETLCVLLNILHGAFANVPGTISLEFLCGVIVVADKYDLIYLIRPYVNTWADMVNSPPKDAYTTWKLGNEDWVSDDMSDLAFSISGTAETGWREDGQDINPGDPGHAGPPDMMEVAAELRLSLIQSLLDFYHAQVEQRLPPNTACKMAMRNKTDSDLCDAVILGCMWRRSQRAPGEPGLLPKTAAEYTGSANDLLVTLGAMFRGLKPPLLGHHNCNPSSIFQVLAFATKKNPSYCAPLQPHHIKQMEKHREVSGFSPT</sequence>
<feature type="compositionally biased region" description="Basic and acidic residues" evidence="1">
    <location>
        <begin position="1"/>
        <end position="19"/>
    </location>
</feature>
<evidence type="ECO:0000256" key="1">
    <source>
        <dbReference type="SAM" id="MobiDB-lite"/>
    </source>
</evidence>
<comment type="caution">
    <text evidence="2">The sequence shown here is derived from an EMBL/GenBank/DDBJ whole genome shotgun (WGS) entry which is preliminary data.</text>
</comment>
<proteinExistence type="predicted"/>
<organism evidence="2 3">
    <name type="scientific">Staphylotrichum tortipilum</name>
    <dbReference type="NCBI Taxonomy" id="2831512"/>
    <lineage>
        <taxon>Eukaryota</taxon>
        <taxon>Fungi</taxon>
        <taxon>Dikarya</taxon>
        <taxon>Ascomycota</taxon>
        <taxon>Pezizomycotina</taxon>
        <taxon>Sordariomycetes</taxon>
        <taxon>Sordariomycetidae</taxon>
        <taxon>Sordariales</taxon>
        <taxon>Chaetomiaceae</taxon>
        <taxon>Staphylotrichum</taxon>
    </lineage>
</organism>
<feature type="region of interest" description="Disordered" evidence="1">
    <location>
        <begin position="1"/>
        <end position="30"/>
    </location>
</feature>
<keyword evidence="3" id="KW-1185">Reference proteome</keyword>